<dbReference type="Ensembl" id="ENSLACT00000015529.1">
    <property type="protein sequence ID" value="ENSLACP00000015423.1"/>
    <property type="gene ID" value="ENSLACG00000013578.1"/>
</dbReference>
<feature type="domain" description="START" evidence="10">
    <location>
        <begin position="95"/>
        <end position="279"/>
    </location>
</feature>
<keyword evidence="4" id="KW-0813">Transport</keyword>
<keyword evidence="7" id="KW-0496">Mitochondrion</keyword>
<name>H3B0K2_LATCH</name>
<sequence>MLPATFKLVCGISHQHFQNVTGLKRTAVAAIGHEITTVSGQNANSNWYNEVCLISILGLKKEDRKARVQMFSTTELSYVKQGEEALQTALKILEQEDGWQTEIKNENGDQVMSKVLPGTGKVFRMEAILEATTEQLYSELFEKLEQMEEWNPSVNQLKVLKRIGKETLVTHEIATATAGNLIGQRDFVSVRYSWRQGPSIYLAGAATQTESMPPQKGFVRAEAGPTCIVLKPLENNQSKTHFTWLLSMDLKGWLPKSIINQALSQAQADFTKYLRQRLS</sequence>
<dbReference type="eggNOG" id="KOG3845">
    <property type="taxonomic scope" value="Eukaryota"/>
</dbReference>
<keyword evidence="6" id="KW-0446">Lipid-binding</keyword>
<dbReference type="GO" id="GO:0120020">
    <property type="term" value="F:cholesterol transfer activity"/>
    <property type="evidence" value="ECO:0007669"/>
    <property type="project" value="InterPro"/>
</dbReference>
<evidence type="ECO:0000256" key="6">
    <source>
        <dbReference type="ARBA" id="ARBA00023121"/>
    </source>
</evidence>
<dbReference type="Gene3D" id="3.30.530.20">
    <property type="match status" value="1"/>
</dbReference>
<reference evidence="12" key="1">
    <citation type="submission" date="2011-08" db="EMBL/GenBank/DDBJ databases">
        <title>The draft genome of Latimeria chalumnae.</title>
        <authorList>
            <person name="Di Palma F."/>
            <person name="Alfoldi J."/>
            <person name="Johnson J."/>
            <person name="Berlin A."/>
            <person name="Gnerre S."/>
            <person name="Jaffe D."/>
            <person name="MacCallum I."/>
            <person name="Young S."/>
            <person name="Walker B.J."/>
            <person name="Lander E."/>
            <person name="Lindblad-Toh K."/>
        </authorList>
    </citation>
    <scope>NUCLEOTIDE SEQUENCE [LARGE SCALE GENOMIC DNA]</scope>
    <source>
        <strain evidence="12">Wild caught</strain>
    </source>
</reference>
<dbReference type="AlphaFoldDB" id="H3B0K2"/>
<dbReference type="UniPathway" id="UPA00296"/>
<dbReference type="PANTHER" id="PTHR46489:SF2">
    <property type="entry name" value="START DOMAIN-CONTAINING PROTEIN 1"/>
    <property type="match status" value="1"/>
</dbReference>
<proteinExistence type="predicted"/>
<comment type="pathway">
    <text evidence="2">Steroid metabolism; cholesterol metabolism.</text>
</comment>
<accession>H3B0K2</accession>
<dbReference type="GeneTree" id="ENSGT00940000155477"/>
<dbReference type="HOGENOM" id="CLU_093200_1_0_1"/>
<keyword evidence="5" id="KW-0445">Lipid transport</keyword>
<dbReference type="InterPro" id="IPR000799">
    <property type="entry name" value="StAR-like"/>
</dbReference>
<evidence type="ECO:0000313" key="12">
    <source>
        <dbReference type="Proteomes" id="UP000008672"/>
    </source>
</evidence>
<dbReference type="GO" id="GO:0005739">
    <property type="term" value="C:mitochondrion"/>
    <property type="evidence" value="ECO:0007669"/>
    <property type="project" value="UniProtKB-SubCell"/>
</dbReference>
<evidence type="ECO:0000256" key="4">
    <source>
        <dbReference type="ARBA" id="ARBA00022448"/>
    </source>
</evidence>
<dbReference type="OMA" id="CIVIQAL"/>
<evidence type="ECO:0000256" key="5">
    <source>
        <dbReference type="ARBA" id="ARBA00023055"/>
    </source>
</evidence>
<reference evidence="11" key="2">
    <citation type="submission" date="2025-08" db="UniProtKB">
        <authorList>
            <consortium name="Ensembl"/>
        </authorList>
    </citation>
    <scope>IDENTIFICATION</scope>
</reference>
<dbReference type="GO" id="GO:0050810">
    <property type="term" value="P:regulation of steroid biosynthetic process"/>
    <property type="evidence" value="ECO:0007669"/>
    <property type="project" value="TreeGrafter"/>
</dbReference>
<keyword evidence="8" id="KW-0755">Steroidogenesis</keyword>
<dbReference type="Pfam" id="PF01852">
    <property type="entry name" value="START"/>
    <property type="match status" value="1"/>
</dbReference>
<comment type="subcellular location">
    <subcellularLocation>
        <location evidence="1">Mitochondrion</location>
    </subcellularLocation>
</comment>
<dbReference type="PRINTS" id="PR00978">
    <property type="entry name" value="STARPROTEIN"/>
</dbReference>
<dbReference type="GO" id="GO:0008203">
    <property type="term" value="P:cholesterol metabolic process"/>
    <property type="evidence" value="ECO:0007669"/>
    <property type="project" value="UniProtKB-UniPathway"/>
</dbReference>
<organism evidence="11 12">
    <name type="scientific">Latimeria chalumnae</name>
    <name type="common">Coelacanth</name>
    <dbReference type="NCBI Taxonomy" id="7897"/>
    <lineage>
        <taxon>Eukaryota</taxon>
        <taxon>Metazoa</taxon>
        <taxon>Chordata</taxon>
        <taxon>Craniata</taxon>
        <taxon>Vertebrata</taxon>
        <taxon>Euteleostomi</taxon>
        <taxon>Coelacanthiformes</taxon>
        <taxon>Coelacanthidae</taxon>
        <taxon>Latimeria</taxon>
    </lineage>
</organism>
<dbReference type="InterPro" id="IPR002913">
    <property type="entry name" value="START_lipid-bd_dom"/>
</dbReference>
<evidence type="ECO:0000256" key="2">
    <source>
        <dbReference type="ARBA" id="ARBA00004731"/>
    </source>
</evidence>
<dbReference type="GO" id="GO:0006694">
    <property type="term" value="P:steroid biosynthetic process"/>
    <property type="evidence" value="ECO:0007669"/>
    <property type="project" value="UniProtKB-KW"/>
</dbReference>
<dbReference type="STRING" id="7897.ENSLACP00000015423"/>
<dbReference type="SUPFAM" id="SSF55961">
    <property type="entry name" value="Bet v1-like"/>
    <property type="match status" value="1"/>
</dbReference>
<evidence type="ECO:0000256" key="3">
    <source>
        <dbReference type="ARBA" id="ARBA00011279"/>
    </source>
</evidence>
<evidence type="ECO:0000256" key="9">
    <source>
        <dbReference type="ARBA" id="ARBA00032620"/>
    </source>
</evidence>
<dbReference type="InterPro" id="IPR029866">
    <property type="entry name" value="StAR"/>
</dbReference>
<keyword evidence="12" id="KW-1185">Reference proteome</keyword>
<dbReference type="GO" id="GO:0015485">
    <property type="term" value="F:cholesterol binding"/>
    <property type="evidence" value="ECO:0007669"/>
    <property type="project" value="InterPro"/>
</dbReference>
<dbReference type="InParanoid" id="H3B0K2"/>
<reference evidence="11" key="3">
    <citation type="submission" date="2025-09" db="UniProtKB">
        <authorList>
            <consortium name="Ensembl"/>
        </authorList>
    </citation>
    <scope>IDENTIFICATION</scope>
</reference>
<evidence type="ECO:0000256" key="1">
    <source>
        <dbReference type="ARBA" id="ARBA00004173"/>
    </source>
</evidence>
<dbReference type="Proteomes" id="UP000008672">
    <property type="component" value="Unassembled WGS sequence"/>
</dbReference>
<evidence type="ECO:0000256" key="8">
    <source>
        <dbReference type="ARBA" id="ARBA00023250"/>
    </source>
</evidence>
<dbReference type="PROSITE" id="PS50848">
    <property type="entry name" value="START"/>
    <property type="match status" value="1"/>
</dbReference>
<dbReference type="EMBL" id="AFYH01033781">
    <property type="status" value="NOT_ANNOTATED_CDS"/>
    <property type="molecule type" value="Genomic_DNA"/>
</dbReference>
<protein>
    <recommendedName>
        <fullName evidence="9">START domain-containing protein 1</fullName>
    </recommendedName>
</protein>
<comment type="subunit">
    <text evidence="3">May interact with TSPO.</text>
</comment>
<dbReference type="EMBL" id="AFYH01033780">
    <property type="status" value="NOT_ANNOTATED_CDS"/>
    <property type="molecule type" value="Genomic_DNA"/>
</dbReference>
<evidence type="ECO:0000256" key="7">
    <source>
        <dbReference type="ARBA" id="ARBA00023128"/>
    </source>
</evidence>
<dbReference type="GO" id="GO:0032367">
    <property type="term" value="P:intracellular cholesterol transport"/>
    <property type="evidence" value="ECO:0007669"/>
    <property type="project" value="TreeGrafter"/>
</dbReference>
<dbReference type="SMART" id="SM00234">
    <property type="entry name" value="START"/>
    <property type="match status" value="1"/>
</dbReference>
<evidence type="ECO:0000259" key="10">
    <source>
        <dbReference type="PROSITE" id="PS50848"/>
    </source>
</evidence>
<dbReference type="InterPro" id="IPR023393">
    <property type="entry name" value="START-like_dom_sf"/>
</dbReference>
<dbReference type="PANTHER" id="PTHR46489">
    <property type="entry name" value="STEROIDOGENIC ACUTE REGULATORY PROTEIN, MITOCHONDRIAL"/>
    <property type="match status" value="1"/>
</dbReference>
<evidence type="ECO:0000313" key="11">
    <source>
        <dbReference type="Ensembl" id="ENSLACP00000015423.1"/>
    </source>
</evidence>